<keyword evidence="1" id="KW-0479">Metal-binding</keyword>
<evidence type="ECO:0000259" key="3">
    <source>
        <dbReference type="PROSITE" id="PS50158"/>
    </source>
</evidence>
<feature type="region of interest" description="Disordered" evidence="2">
    <location>
        <begin position="374"/>
        <end position="420"/>
    </location>
</feature>
<reference evidence="4" key="1">
    <citation type="submission" date="2018-02" db="EMBL/GenBank/DDBJ databases">
        <authorList>
            <person name="Cohen D.B."/>
            <person name="Kent A.D."/>
        </authorList>
    </citation>
    <scope>NUCLEOTIDE SEQUENCE</scope>
</reference>
<evidence type="ECO:0000256" key="1">
    <source>
        <dbReference type="PROSITE-ProRule" id="PRU00047"/>
    </source>
</evidence>
<accession>A0A2N9FN69</accession>
<dbReference type="PROSITE" id="PS50158">
    <property type="entry name" value="ZF_CCHC"/>
    <property type="match status" value="1"/>
</dbReference>
<dbReference type="InterPro" id="IPR001878">
    <property type="entry name" value="Znf_CCHC"/>
</dbReference>
<dbReference type="EMBL" id="OIVN01000979">
    <property type="protein sequence ID" value="SPC88194.1"/>
    <property type="molecule type" value="Genomic_DNA"/>
</dbReference>
<sequence>MSSPCSLPEPSPEELDLMERSTEKQKGEGSSFLPQRQICSYKDSLVCPESNWENHSGLDSETPFEEKDSDIDCDTDDKYPSISLSKEEKLSIQAPWRSALIIKAFGFHPFETKMTTTAVWARLPELPIELYDSRFLSRIGNQLGTLLKIDAHTMDNQRGRYVRLCVQIDLDQPLTPKIRIGNKLQKIQYEGITAICFECGCVGHRAPCCPTILAPPPPTPVIPIHTSPSNEVYGDWMLVTRKKFSKLKRQVLPNLDTSSPDVPVKHPGSPITSRSLEELLHVDDESSRAQQSSNVPVLTSNNVSSASSTPLEDAMERALRSQVPQFLQNTHFERVVVNLTTDLAFVSPLMTPTEGIPPQWRALRAVIQTFLPTKETQTRTETTFEQNNVKGGAEPTTQRLSRDPSREPSSGKFAKKDEPRAWPVAHHPQYPIHEDSFMQFWRRIFDEATVLHLPRTSSDHNPLLINTSASTLRASARPFLLETMWFNDLSFPDIVKNSWRCFPENVSLAIKDFTSKVSKLESMNQFKPIGLCNTLFKTITKILVLRLKPFLNDLVHPLQASFVPGRKASDNVIMVQEIVHSMITSRSKVGNLAIKIDLEKAYDHLEWSFIRHTLIFFNFPPPWIELIMSCITTSSLSILDNRDHLEEFSPSREIGRSVWALKAIGLAYSSPNIHQIELLVVANLRATSMREILTGPLTRQDEMLTVSDIWDSSSHWNLSAISFILSPDLLKILQAIPQPLNPTDADGQFWCFSRNGTFISKSAYRIALNFILKNSPPQEVLDKGKGGPLSPYIFILCMEYLAWLIQVEVDGGHWTVQRLCVRSSQDLSRDRTRCSLYPISGIPLATGTSRPFPSFSLPDLLKILQAIPQPLNPTDADGQFWCFSRNDVSVERSLPSYPELDHLVRPEQDKPARSVCLVRWHPPPSGFFKLNTDGSSLGNLGLAGVGGLLRNSDGS</sequence>
<keyword evidence="1" id="KW-0863">Zinc-finger</keyword>
<dbReference type="Pfam" id="PF00078">
    <property type="entry name" value="RVT_1"/>
    <property type="match status" value="1"/>
</dbReference>
<dbReference type="PANTHER" id="PTHR31286:SF99">
    <property type="entry name" value="DUF4283 DOMAIN-CONTAINING PROTEIN"/>
    <property type="match status" value="1"/>
</dbReference>
<feature type="domain" description="CCHC-type" evidence="3">
    <location>
        <begin position="196"/>
        <end position="210"/>
    </location>
</feature>
<feature type="region of interest" description="Disordered" evidence="2">
    <location>
        <begin position="282"/>
        <end position="315"/>
    </location>
</feature>
<dbReference type="InterPro" id="IPR000477">
    <property type="entry name" value="RT_dom"/>
</dbReference>
<keyword evidence="1" id="KW-0862">Zinc</keyword>
<feature type="region of interest" description="Disordered" evidence="2">
    <location>
        <begin position="1"/>
        <end position="32"/>
    </location>
</feature>
<dbReference type="InterPro" id="IPR040256">
    <property type="entry name" value="At4g02000-like"/>
</dbReference>
<dbReference type="GO" id="GO:0003676">
    <property type="term" value="F:nucleic acid binding"/>
    <property type="evidence" value="ECO:0007669"/>
    <property type="project" value="InterPro"/>
</dbReference>
<evidence type="ECO:0000256" key="2">
    <source>
        <dbReference type="SAM" id="MobiDB-lite"/>
    </source>
</evidence>
<dbReference type="PANTHER" id="PTHR31286">
    <property type="entry name" value="GLYCINE-RICH CELL WALL STRUCTURAL PROTEIN 1.8-LIKE"/>
    <property type="match status" value="1"/>
</dbReference>
<feature type="compositionally biased region" description="Basic and acidic residues" evidence="2">
    <location>
        <begin position="17"/>
        <end position="27"/>
    </location>
</feature>
<feature type="compositionally biased region" description="Low complexity" evidence="2">
    <location>
        <begin position="374"/>
        <end position="385"/>
    </location>
</feature>
<dbReference type="AlphaFoldDB" id="A0A2N9FN69"/>
<evidence type="ECO:0000313" key="4">
    <source>
        <dbReference type="EMBL" id="SPC88194.1"/>
    </source>
</evidence>
<proteinExistence type="predicted"/>
<dbReference type="GO" id="GO:0008270">
    <property type="term" value="F:zinc ion binding"/>
    <property type="evidence" value="ECO:0007669"/>
    <property type="project" value="UniProtKB-KW"/>
</dbReference>
<feature type="region of interest" description="Disordered" evidence="2">
    <location>
        <begin position="52"/>
        <end position="72"/>
    </location>
</feature>
<gene>
    <name evidence="4" type="ORF">FSB_LOCUS16076</name>
</gene>
<protein>
    <recommendedName>
        <fullName evidence="3">CCHC-type domain-containing protein</fullName>
    </recommendedName>
</protein>
<organism evidence="4">
    <name type="scientific">Fagus sylvatica</name>
    <name type="common">Beechnut</name>
    <dbReference type="NCBI Taxonomy" id="28930"/>
    <lineage>
        <taxon>Eukaryota</taxon>
        <taxon>Viridiplantae</taxon>
        <taxon>Streptophyta</taxon>
        <taxon>Embryophyta</taxon>
        <taxon>Tracheophyta</taxon>
        <taxon>Spermatophyta</taxon>
        <taxon>Magnoliopsida</taxon>
        <taxon>eudicotyledons</taxon>
        <taxon>Gunneridae</taxon>
        <taxon>Pentapetalae</taxon>
        <taxon>rosids</taxon>
        <taxon>fabids</taxon>
        <taxon>Fagales</taxon>
        <taxon>Fagaceae</taxon>
        <taxon>Fagus</taxon>
    </lineage>
</organism>
<feature type="compositionally biased region" description="Polar residues" evidence="2">
    <location>
        <begin position="288"/>
        <end position="310"/>
    </location>
</feature>
<name>A0A2N9FN69_FAGSY</name>